<evidence type="ECO:0000313" key="1">
    <source>
        <dbReference type="EMBL" id="CAG9322273.1"/>
    </source>
</evidence>
<dbReference type="EMBL" id="CAJZBQ010000030">
    <property type="protein sequence ID" value="CAG9322273.1"/>
    <property type="molecule type" value="Genomic_DNA"/>
</dbReference>
<name>A0AAU9JN33_9CILI</name>
<evidence type="ECO:0000313" key="2">
    <source>
        <dbReference type="Proteomes" id="UP001162131"/>
    </source>
</evidence>
<keyword evidence="2" id="KW-1185">Reference proteome</keyword>
<accession>A0AAU9JN33</accession>
<organism evidence="1 2">
    <name type="scientific">Blepharisma stoltei</name>
    <dbReference type="NCBI Taxonomy" id="1481888"/>
    <lineage>
        <taxon>Eukaryota</taxon>
        <taxon>Sar</taxon>
        <taxon>Alveolata</taxon>
        <taxon>Ciliophora</taxon>
        <taxon>Postciliodesmatophora</taxon>
        <taxon>Heterotrichea</taxon>
        <taxon>Heterotrichida</taxon>
        <taxon>Blepharismidae</taxon>
        <taxon>Blepharisma</taxon>
    </lineage>
</organism>
<proteinExistence type="predicted"/>
<protein>
    <submittedName>
        <fullName evidence="1">Uncharacterized protein</fullName>
    </submittedName>
</protein>
<gene>
    <name evidence="1" type="ORF">BSTOLATCC_MIC30647</name>
</gene>
<reference evidence="1" key="1">
    <citation type="submission" date="2021-09" db="EMBL/GenBank/DDBJ databases">
        <authorList>
            <consortium name="AG Swart"/>
            <person name="Singh M."/>
            <person name="Singh A."/>
            <person name="Seah K."/>
            <person name="Emmerich C."/>
        </authorList>
    </citation>
    <scope>NUCLEOTIDE SEQUENCE</scope>
    <source>
        <strain evidence="1">ATCC30299</strain>
    </source>
</reference>
<comment type="caution">
    <text evidence="1">The sequence shown here is derived from an EMBL/GenBank/DDBJ whole genome shotgun (WGS) entry which is preliminary data.</text>
</comment>
<dbReference type="AlphaFoldDB" id="A0AAU9JN33"/>
<sequence>MEIYKNMGVCAGKQSSKANHSVVDTKENDPATVQEERRKLLIVKAKKAPSLKLDQNALYNRRRVSKEITSVEVSQLLHAIR</sequence>
<dbReference type="Proteomes" id="UP001162131">
    <property type="component" value="Unassembled WGS sequence"/>
</dbReference>